<dbReference type="InterPro" id="IPR004358">
    <property type="entry name" value="Sig_transdc_His_kin-like_C"/>
</dbReference>
<dbReference type="InterPro" id="IPR036890">
    <property type="entry name" value="HATPase_C_sf"/>
</dbReference>
<geneLocation type="plasmid" evidence="10 11">
    <name>unnamed9</name>
</geneLocation>
<accession>A0ABY4GFZ1</accession>
<reference evidence="10" key="1">
    <citation type="submission" date="2022-04" db="EMBL/GenBank/DDBJ databases">
        <title>Hymenobacter sp. isolated from the air.</title>
        <authorList>
            <person name="Won M."/>
            <person name="Lee C.-M."/>
            <person name="Woen H.-Y."/>
            <person name="Kwon S.-W."/>
        </authorList>
    </citation>
    <scope>NUCLEOTIDE SEQUENCE</scope>
    <source>
        <strain evidence="10">5420S-77</strain>
        <plasmid evidence="10">unnamed9</plasmid>
    </source>
</reference>
<gene>
    <name evidence="10" type="ORF">MUN86_30730</name>
</gene>
<dbReference type="EC" id="2.7.13.3" evidence="2"/>
<dbReference type="InterPro" id="IPR005467">
    <property type="entry name" value="His_kinase_dom"/>
</dbReference>
<evidence type="ECO:0000259" key="9">
    <source>
        <dbReference type="PROSITE" id="PS50109"/>
    </source>
</evidence>
<dbReference type="Proteomes" id="UP000830401">
    <property type="component" value="Plasmid unnamed9"/>
</dbReference>
<evidence type="ECO:0000256" key="8">
    <source>
        <dbReference type="ARBA" id="ARBA00023012"/>
    </source>
</evidence>
<dbReference type="Gene3D" id="3.30.565.10">
    <property type="entry name" value="Histidine kinase-like ATPase, C-terminal domain"/>
    <property type="match status" value="2"/>
</dbReference>
<dbReference type="SUPFAM" id="SSF55874">
    <property type="entry name" value="ATPase domain of HSP90 chaperone/DNA topoisomerase II/histidine kinase"/>
    <property type="match status" value="2"/>
</dbReference>
<evidence type="ECO:0000256" key="3">
    <source>
        <dbReference type="ARBA" id="ARBA00022553"/>
    </source>
</evidence>
<dbReference type="PANTHER" id="PTHR43065">
    <property type="entry name" value="SENSOR HISTIDINE KINASE"/>
    <property type="match status" value="1"/>
</dbReference>
<dbReference type="PROSITE" id="PS50109">
    <property type="entry name" value="HIS_KIN"/>
    <property type="match status" value="1"/>
</dbReference>
<evidence type="ECO:0000313" key="11">
    <source>
        <dbReference type="Proteomes" id="UP000830401"/>
    </source>
</evidence>
<keyword evidence="5" id="KW-0547">Nucleotide-binding</keyword>
<keyword evidence="10" id="KW-0614">Plasmid</keyword>
<evidence type="ECO:0000256" key="7">
    <source>
        <dbReference type="ARBA" id="ARBA00022840"/>
    </source>
</evidence>
<keyword evidence="4" id="KW-0808">Transferase</keyword>
<proteinExistence type="predicted"/>
<evidence type="ECO:0000256" key="5">
    <source>
        <dbReference type="ARBA" id="ARBA00022741"/>
    </source>
</evidence>
<comment type="catalytic activity">
    <reaction evidence="1">
        <text>ATP + protein L-histidine = ADP + protein N-phospho-L-histidine.</text>
        <dbReference type="EC" id="2.7.13.3"/>
    </reaction>
</comment>
<dbReference type="RefSeq" id="WP_245127729.1">
    <property type="nucleotide sequence ID" value="NZ_CP095070.1"/>
</dbReference>
<organism evidence="10 11">
    <name type="scientific">Hymenobacter volaticus</name>
    <dbReference type="NCBI Taxonomy" id="2932254"/>
    <lineage>
        <taxon>Bacteria</taxon>
        <taxon>Pseudomonadati</taxon>
        <taxon>Bacteroidota</taxon>
        <taxon>Cytophagia</taxon>
        <taxon>Cytophagales</taxon>
        <taxon>Hymenobacteraceae</taxon>
        <taxon>Hymenobacter</taxon>
    </lineage>
</organism>
<dbReference type="Pfam" id="PF02518">
    <property type="entry name" value="HATPase_c"/>
    <property type="match status" value="1"/>
</dbReference>
<name>A0ABY4GFZ1_9BACT</name>
<dbReference type="GO" id="GO:0005524">
    <property type="term" value="F:ATP binding"/>
    <property type="evidence" value="ECO:0007669"/>
    <property type="project" value="UniProtKB-KW"/>
</dbReference>
<keyword evidence="3" id="KW-0597">Phosphoprotein</keyword>
<dbReference type="PRINTS" id="PR00344">
    <property type="entry name" value="BCTRLSENSOR"/>
</dbReference>
<keyword evidence="11" id="KW-1185">Reference proteome</keyword>
<keyword evidence="8" id="KW-0902">Two-component regulatory system</keyword>
<keyword evidence="7 10" id="KW-0067">ATP-binding</keyword>
<feature type="domain" description="Histidine kinase" evidence="9">
    <location>
        <begin position="468"/>
        <end position="686"/>
    </location>
</feature>
<dbReference type="EMBL" id="CP095070">
    <property type="protein sequence ID" value="UOQ69880.1"/>
    <property type="molecule type" value="Genomic_DNA"/>
</dbReference>
<keyword evidence="6" id="KW-0418">Kinase</keyword>
<dbReference type="InterPro" id="IPR003594">
    <property type="entry name" value="HATPase_dom"/>
</dbReference>
<protein>
    <recommendedName>
        <fullName evidence="2">histidine kinase</fullName>
        <ecNumber evidence="2">2.7.13.3</ecNumber>
    </recommendedName>
</protein>
<sequence>MSTKAHIRFATSILRRLGEELNIGFDQGILELVKNAYDADAFNCTIELVEIDQPGGYIRVSDDGYGMTEEEIVDGWLVLGESQKSTNKRTKLGRIAAGNKGLGRLAALRMGEYAELLTRPSSEFFSEYYVAIDWSKFDTVRRVDDVSITIKKIICDNKQHGTEIKISNLRDRLTRMDVKRLARGIILLADPFGDNPSGFHPILKTKDFVDLEYLVSFKYFKESEFHLHAEVDNNGMASAIVKDFNGKTLYAAGHSSIRPKSDKAHYLLPPLQFDLWVFLIDAKTFSTRNISQSEVREWLREFGGVHLYIDGLRVAPYGNPGDDWLNLNLARVRSPEFRPSTNTAIGRVAIENGNSVFIQKTDRTGIIENEAFYELKKFTGDALDWMARERLQEAELRRVSSRVESKESVKKEREIVVKSLDTLPAAQKFAVEKSFRKYEQARENEAIALRNEVILYRTLSTVGIVSAVFAHETSRPIDLIERNTIRIQKKAKTILGDQYESSLKAPVELILAQTALMNGFQSLTLSFVERDKRRNQRLDVHQVILATIENFSSILSERHVNVITSFSQGKPYLRGSAASLETVIANFIVNSLRAFGDRQIGNRNISIKSEINESGLLISFADNGPGIENIEPKSIWLPGETGYGSGTGLGLTIVRDTIRDLGGTVEAIPKGELGGAEFQIVIPILGF</sequence>
<evidence type="ECO:0000313" key="10">
    <source>
        <dbReference type="EMBL" id="UOQ69880.1"/>
    </source>
</evidence>
<evidence type="ECO:0000256" key="4">
    <source>
        <dbReference type="ARBA" id="ARBA00022679"/>
    </source>
</evidence>
<dbReference type="Pfam" id="PF13589">
    <property type="entry name" value="HATPase_c_3"/>
    <property type="match status" value="1"/>
</dbReference>
<evidence type="ECO:0000256" key="6">
    <source>
        <dbReference type="ARBA" id="ARBA00022777"/>
    </source>
</evidence>
<evidence type="ECO:0000256" key="2">
    <source>
        <dbReference type="ARBA" id="ARBA00012438"/>
    </source>
</evidence>
<dbReference type="PANTHER" id="PTHR43065:SF10">
    <property type="entry name" value="PEROXIDE STRESS-ACTIVATED HISTIDINE KINASE MAK3"/>
    <property type="match status" value="1"/>
</dbReference>
<evidence type="ECO:0000256" key="1">
    <source>
        <dbReference type="ARBA" id="ARBA00000085"/>
    </source>
</evidence>
<dbReference type="SMART" id="SM00387">
    <property type="entry name" value="HATPase_c"/>
    <property type="match status" value="1"/>
</dbReference>